<feature type="modified residue" description="N5-methylglutamine" evidence="7">
    <location>
        <position position="232"/>
    </location>
</feature>
<dbReference type="AlphaFoldDB" id="A0A9D7SWQ5"/>
<feature type="domain" description="Prokaryotic-type class I peptide chain release factors" evidence="9">
    <location>
        <begin position="225"/>
        <end position="241"/>
    </location>
</feature>
<evidence type="ECO:0000256" key="4">
    <source>
        <dbReference type="ARBA" id="ARBA00022481"/>
    </source>
</evidence>
<evidence type="ECO:0000256" key="5">
    <source>
        <dbReference type="ARBA" id="ARBA00022490"/>
    </source>
</evidence>
<comment type="similarity">
    <text evidence="3 7">Belongs to the prokaryotic/mitochondrial release factor family.</text>
</comment>
<dbReference type="Gene3D" id="3.30.70.1660">
    <property type="match status" value="1"/>
</dbReference>
<dbReference type="PANTHER" id="PTHR43804">
    <property type="entry name" value="LD18447P"/>
    <property type="match status" value="1"/>
</dbReference>
<evidence type="ECO:0000256" key="7">
    <source>
        <dbReference type="HAMAP-Rule" id="MF_00093"/>
    </source>
</evidence>
<dbReference type="Pfam" id="PF00472">
    <property type="entry name" value="RF-1"/>
    <property type="match status" value="1"/>
</dbReference>
<keyword evidence="4 7" id="KW-0488">Methylation</keyword>
<evidence type="ECO:0000313" key="11">
    <source>
        <dbReference type="Proteomes" id="UP000808337"/>
    </source>
</evidence>
<dbReference type="InterPro" id="IPR045853">
    <property type="entry name" value="Pep_chain_release_fac_I_sf"/>
</dbReference>
<dbReference type="SUPFAM" id="SSF75620">
    <property type="entry name" value="Release factor"/>
    <property type="match status" value="1"/>
</dbReference>
<comment type="subcellular location">
    <subcellularLocation>
        <location evidence="2 7">Cytoplasm</location>
    </subcellularLocation>
</comment>
<evidence type="ECO:0000256" key="3">
    <source>
        <dbReference type="ARBA" id="ARBA00010835"/>
    </source>
</evidence>
<dbReference type="InterPro" id="IPR005139">
    <property type="entry name" value="PCRF"/>
</dbReference>
<sequence>MIDRLRAIKNKYMDLELRLSDPEVVNDIKLYSRMHKEYKDLIPVVEAVDEYELILANIASSTNMLRETDQEMRDMAYDELGVLKEQKEAIEEKLKWLLIPRDPDDTKDVIMEIRSGTGGDEASIFAGDLYKMYTRFMDSKGWKYEIDSISEGAVGGYNKIVLEIFGDDVYGTLKFESGAHRVQRVPKTESQGRVHTSAATVVILPKLEMEDVNIRKEDLRVDTFRSSGAGGQHVNKTESGVRFTHLPTGIVSESTDTRSQIKNREIALQRLYNKVNDAQREAHHNAAAAHRKSLVGTGDRSDKIRTYNYPQNRVTDHRINLTLYNLDRIVLGALDEVIDALKYAENTERLKEMTSEQV</sequence>
<evidence type="ECO:0000313" key="10">
    <source>
        <dbReference type="EMBL" id="MBK9983393.1"/>
    </source>
</evidence>
<dbReference type="InterPro" id="IPR004373">
    <property type="entry name" value="RF-1"/>
</dbReference>
<dbReference type="HAMAP" id="MF_00093">
    <property type="entry name" value="Rel_fac_1"/>
    <property type="match status" value="1"/>
</dbReference>
<dbReference type="FunFam" id="3.30.160.20:FF:000004">
    <property type="entry name" value="Peptide chain release factor 1"/>
    <property type="match status" value="1"/>
</dbReference>
<dbReference type="SMART" id="SM00937">
    <property type="entry name" value="PCRF"/>
    <property type="match status" value="1"/>
</dbReference>
<comment type="caution">
    <text evidence="10">The sequence shown here is derived from an EMBL/GenBank/DDBJ whole genome shotgun (WGS) entry which is preliminary data.</text>
</comment>
<dbReference type="GO" id="GO:0005829">
    <property type="term" value="C:cytosol"/>
    <property type="evidence" value="ECO:0007669"/>
    <property type="project" value="UniProtKB-ARBA"/>
</dbReference>
<keyword evidence="6 7" id="KW-0648">Protein biosynthesis</keyword>
<evidence type="ECO:0000256" key="2">
    <source>
        <dbReference type="ARBA" id="ARBA00004496"/>
    </source>
</evidence>
<keyword evidence="5 7" id="KW-0963">Cytoplasm</keyword>
<proteinExistence type="inferred from homology"/>
<evidence type="ECO:0000259" key="9">
    <source>
        <dbReference type="PROSITE" id="PS00745"/>
    </source>
</evidence>
<comment type="PTM">
    <text evidence="7">Methylated by PrmC. Methylation increases the termination efficiency of RF1.</text>
</comment>
<dbReference type="Gene3D" id="3.30.160.20">
    <property type="match status" value="1"/>
</dbReference>
<dbReference type="Gene3D" id="6.10.140.1950">
    <property type="match status" value="1"/>
</dbReference>
<dbReference type="InterPro" id="IPR000352">
    <property type="entry name" value="Pep_chain_release_fac_I"/>
</dbReference>
<reference evidence="10 11" key="1">
    <citation type="submission" date="2020-10" db="EMBL/GenBank/DDBJ databases">
        <title>Connecting structure to function with the recovery of over 1000 high-quality activated sludge metagenome-assembled genomes encoding full-length rRNA genes using long-read sequencing.</title>
        <authorList>
            <person name="Singleton C.M."/>
            <person name="Petriglieri F."/>
            <person name="Kristensen J.M."/>
            <person name="Kirkegaard R.H."/>
            <person name="Michaelsen T.Y."/>
            <person name="Andersen M.H."/>
            <person name="Karst S.M."/>
            <person name="Dueholm M.S."/>
            <person name="Nielsen P.H."/>
            <person name="Albertsen M."/>
        </authorList>
    </citation>
    <scope>NUCLEOTIDE SEQUENCE [LARGE SCALE GENOMIC DNA]</scope>
    <source>
        <strain evidence="10">Ribe_18-Q3-R11-54_MAXAC.273</strain>
    </source>
</reference>
<accession>A0A9D7SWQ5</accession>
<dbReference type="EMBL" id="JADKGY010000020">
    <property type="protein sequence ID" value="MBK9983393.1"/>
    <property type="molecule type" value="Genomic_DNA"/>
</dbReference>
<dbReference type="Proteomes" id="UP000808337">
    <property type="component" value="Unassembled WGS sequence"/>
</dbReference>
<organism evidence="10 11">
    <name type="scientific">Candidatus Opimibacter skivensis</name>
    <dbReference type="NCBI Taxonomy" id="2982028"/>
    <lineage>
        <taxon>Bacteria</taxon>
        <taxon>Pseudomonadati</taxon>
        <taxon>Bacteroidota</taxon>
        <taxon>Saprospiria</taxon>
        <taxon>Saprospirales</taxon>
        <taxon>Saprospiraceae</taxon>
        <taxon>Candidatus Opimibacter</taxon>
    </lineage>
</organism>
<dbReference type="Pfam" id="PF03462">
    <property type="entry name" value="PCRF"/>
    <property type="match status" value="1"/>
</dbReference>
<dbReference type="FunFam" id="3.30.70.1660:FF:000002">
    <property type="entry name" value="Peptide chain release factor 1"/>
    <property type="match status" value="1"/>
</dbReference>
<dbReference type="GO" id="GO:0016149">
    <property type="term" value="F:translation release factor activity, codon specific"/>
    <property type="evidence" value="ECO:0007669"/>
    <property type="project" value="UniProtKB-UniRule"/>
</dbReference>
<dbReference type="NCBIfam" id="NF001859">
    <property type="entry name" value="PRK00591.1"/>
    <property type="match status" value="1"/>
</dbReference>
<dbReference type="PROSITE" id="PS00745">
    <property type="entry name" value="RF_PROK_I"/>
    <property type="match status" value="1"/>
</dbReference>
<evidence type="ECO:0000256" key="6">
    <source>
        <dbReference type="ARBA" id="ARBA00022917"/>
    </source>
</evidence>
<dbReference type="PANTHER" id="PTHR43804:SF7">
    <property type="entry name" value="LD18447P"/>
    <property type="match status" value="1"/>
</dbReference>
<evidence type="ECO:0000256" key="8">
    <source>
        <dbReference type="NCBIfam" id="TIGR00019"/>
    </source>
</evidence>
<name>A0A9D7SWQ5_9BACT</name>
<dbReference type="FunFam" id="3.30.70.1660:FF:000004">
    <property type="entry name" value="Peptide chain release factor 1"/>
    <property type="match status" value="1"/>
</dbReference>
<dbReference type="InterPro" id="IPR050057">
    <property type="entry name" value="Prokaryotic/Mito_RF"/>
</dbReference>
<evidence type="ECO:0000256" key="1">
    <source>
        <dbReference type="ARBA" id="ARBA00002986"/>
    </source>
</evidence>
<comment type="function">
    <text evidence="1 7">Peptide chain release factor 1 directs the termination of translation in response to the peptide chain termination codons UAG and UAA.</text>
</comment>
<dbReference type="NCBIfam" id="TIGR00019">
    <property type="entry name" value="prfA"/>
    <property type="match status" value="1"/>
</dbReference>
<protein>
    <recommendedName>
        <fullName evidence="7 8">Peptide chain release factor 1</fullName>
        <shortName evidence="7">RF-1</shortName>
    </recommendedName>
</protein>
<gene>
    <name evidence="7 10" type="primary">prfA</name>
    <name evidence="10" type="ORF">IPP15_13580</name>
</gene>